<dbReference type="InterPro" id="IPR025110">
    <property type="entry name" value="AMP-bd_C"/>
</dbReference>
<dbReference type="Gene3D" id="3.40.50.720">
    <property type="entry name" value="NAD(P)-binding Rossmann-like Domain"/>
    <property type="match status" value="1"/>
</dbReference>
<dbReference type="RefSeq" id="WP_274046345.1">
    <property type="nucleotide sequence ID" value="NZ_JANCPR020000031.1"/>
</dbReference>
<evidence type="ECO:0000313" key="5">
    <source>
        <dbReference type="EMBL" id="MDJ1135658.1"/>
    </source>
</evidence>
<reference evidence="5 6" key="1">
    <citation type="submission" date="2023-05" db="EMBL/GenBank/DDBJ databases">
        <title>Streptantibioticus silvisoli sp. nov., acidotolerant actinomycetes 1 from pine litter.</title>
        <authorList>
            <person name="Swiecimska M."/>
            <person name="Golinska P."/>
            <person name="Sangal V."/>
            <person name="Wachnowicz B."/>
            <person name="Goodfellow M."/>
        </authorList>
    </citation>
    <scope>NUCLEOTIDE SEQUENCE [LARGE SCALE GENOMIC DNA]</scope>
    <source>
        <strain evidence="5 6">DSM 42109</strain>
    </source>
</reference>
<dbReference type="CDD" id="cd05235">
    <property type="entry name" value="SDR_e1"/>
    <property type="match status" value="1"/>
</dbReference>
<dbReference type="CDD" id="cd12117">
    <property type="entry name" value="A_NRPS_Srf_like"/>
    <property type="match status" value="1"/>
</dbReference>
<organism evidence="5 6">
    <name type="scientific">Streptomyces iconiensis</name>
    <dbReference type="NCBI Taxonomy" id="1384038"/>
    <lineage>
        <taxon>Bacteria</taxon>
        <taxon>Bacillati</taxon>
        <taxon>Actinomycetota</taxon>
        <taxon>Actinomycetes</taxon>
        <taxon>Kitasatosporales</taxon>
        <taxon>Streptomycetaceae</taxon>
        <taxon>Streptomyces</taxon>
    </lineage>
</organism>
<dbReference type="NCBIfam" id="TIGR01733">
    <property type="entry name" value="AA-adenyl-dom"/>
    <property type="match status" value="1"/>
</dbReference>
<keyword evidence="1" id="KW-0596">Phosphopantetheine</keyword>
<dbReference type="InterPro" id="IPR009081">
    <property type="entry name" value="PP-bd_ACP"/>
</dbReference>
<feature type="region of interest" description="Disordered" evidence="3">
    <location>
        <begin position="535"/>
        <end position="575"/>
    </location>
</feature>
<feature type="domain" description="Carrier" evidence="4">
    <location>
        <begin position="570"/>
        <end position="650"/>
    </location>
</feature>
<dbReference type="PANTHER" id="PTHR44845">
    <property type="entry name" value="CARRIER DOMAIN-CONTAINING PROTEIN"/>
    <property type="match status" value="1"/>
</dbReference>
<dbReference type="Gene3D" id="3.30.300.30">
    <property type="match status" value="1"/>
</dbReference>
<keyword evidence="6" id="KW-1185">Reference proteome</keyword>
<dbReference type="InterPro" id="IPR036736">
    <property type="entry name" value="ACP-like_sf"/>
</dbReference>
<dbReference type="PROSITE" id="PS00455">
    <property type="entry name" value="AMP_BINDING"/>
    <property type="match status" value="1"/>
</dbReference>
<dbReference type="Gene3D" id="2.30.38.10">
    <property type="entry name" value="Luciferase, Domain 3"/>
    <property type="match status" value="1"/>
</dbReference>
<dbReference type="PANTHER" id="PTHR44845:SF6">
    <property type="entry name" value="BETA-ALANINE-ACTIVATING ENZYME"/>
    <property type="match status" value="1"/>
</dbReference>
<evidence type="ECO:0000313" key="6">
    <source>
        <dbReference type="Proteomes" id="UP001214441"/>
    </source>
</evidence>
<dbReference type="EMBL" id="JANCPR020000031">
    <property type="protein sequence ID" value="MDJ1135658.1"/>
    <property type="molecule type" value="Genomic_DNA"/>
</dbReference>
<comment type="caution">
    <text evidence="5">The sequence shown here is derived from an EMBL/GenBank/DDBJ whole genome shotgun (WGS) entry which is preliminary data.</text>
</comment>
<dbReference type="NCBIfam" id="TIGR01746">
    <property type="entry name" value="Thioester-redct"/>
    <property type="match status" value="1"/>
</dbReference>
<evidence type="ECO:0000259" key="4">
    <source>
        <dbReference type="PROSITE" id="PS50075"/>
    </source>
</evidence>
<dbReference type="Pfam" id="PF13193">
    <property type="entry name" value="AMP-binding_C"/>
    <property type="match status" value="1"/>
</dbReference>
<name>A0ABT7A4W5_9ACTN</name>
<dbReference type="Gene3D" id="3.40.50.980">
    <property type="match status" value="2"/>
</dbReference>
<dbReference type="InterPro" id="IPR045851">
    <property type="entry name" value="AMP-bd_C_sf"/>
</dbReference>
<dbReference type="InterPro" id="IPR036291">
    <property type="entry name" value="NAD(P)-bd_dom_sf"/>
</dbReference>
<dbReference type="SUPFAM" id="SSF51735">
    <property type="entry name" value="NAD(P)-binding Rossmann-fold domains"/>
    <property type="match status" value="1"/>
</dbReference>
<dbReference type="PROSITE" id="PS50075">
    <property type="entry name" value="CARRIER"/>
    <property type="match status" value="1"/>
</dbReference>
<evidence type="ECO:0000256" key="2">
    <source>
        <dbReference type="ARBA" id="ARBA00022553"/>
    </source>
</evidence>
<dbReference type="SUPFAM" id="SSF56801">
    <property type="entry name" value="Acetyl-CoA synthetase-like"/>
    <property type="match status" value="1"/>
</dbReference>
<proteinExistence type="predicted"/>
<dbReference type="InterPro" id="IPR010071">
    <property type="entry name" value="AA_adenyl_dom"/>
</dbReference>
<gene>
    <name evidence="5" type="ORF">NMN56_027635</name>
</gene>
<protein>
    <submittedName>
        <fullName evidence="5">Amino acid adenylation domain-containing protein</fullName>
    </submittedName>
</protein>
<dbReference type="InterPro" id="IPR013120">
    <property type="entry name" value="FAR_NAD-bd"/>
</dbReference>
<dbReference type="Pfam" id="PF07993">
    <property type="entry name" value="NAD_binding_4"/>
    <property type="match status" value="1"/>
</dbReference>
<sequence>MPTGTQQSGTRQTQNLPDDIAKWNATTTDYPRDALLTDLFAAAVERTPDAPALTWSAGEWSYRELRDQVRRAACHLRARGVGEGEVVAVLLERSAHFVVAALAVLEAGAVYLPLDPDHPEARLVQVLEDSEAGHVITAQDCEIPDTVRATRVPVDDMAGHELPSPDTTWTEGRGAPDPAYVIYTSGSTGTPKGVVCTHRGLVRLVHADDPSVPGADDRLLATTNPTFDVSCYEIFCTLLNGACLVIPDPDDLLDSEDLARTLRRRRITTLWLSAGLFHRHAEAKPEMFGSLRCLMAGGDVLNPSAVRAVLEHGGPRVFLNGYGPSENAVMSTTHRIDRLSPHAELVPIGRPVANTTAYVVRHDGDLAAPGEEGELWLGGDGVALGYLNDPGKTAQRFVPDPFGSDPRARLYRTGDVVRQRRDGVLEFLGRRDRQVKIRGFRVELDEVEAVLTAHPQIAQAAADVIGQGAGERLGAAVVAVPGADTSGLDRRTLDHARDRLPAYMVPARLVVAEGLPLQSSGKPDRDQLLSLMTDRGETAGGEGDRGEGDRAQGGSAEGDRTAGGRAGNGAPLGREEETVAEIWGDLLGLGTPGAEDDFFALGGTSLRATQVAAATRQRFSIRPEHSRDLIRTLLDNPTLSAFTGRVRDLATATGQLPDAARPDFTADAALDPRLRFDAPPAPRRAVPESVLLTGGTGFLGVHVIDRLVQAGVRRVFCLTRAGDEAEGLARLAARMRRFALDPSACEDHLTPVPGELSEPRFGLDDTTWDRVARESDLILHAGSQVNFAYPYEALAPTNVGGTATVLELATAHTLKPVHYVSTIAVIAGFGTAGVRHVSEDTPLAHPDRISLGYPESKWVAESMVSSAAERGLPAAIHRPYEVTGTTGRGVWNTDTMMCALFRTIAETGIAPDIPLPLDFVPVDYTADVITRVLTHEEPDGRVYHITNPHDARLDLLVDRLRTMGYRVRTQPYDAWVDVIARLTADHPEHPMAPYIPMFIEPARDSGISVKEMYFAGVFPGFDRGNTERATAGSGIVCPPVDEHLIDLYLRYFRDSGFFPPPEAQTPVD</sequence>
<dbReference type="InterPro" id="IPR000873">
    <property type="entry name" value="AMP-dep_synth/lig_dom"/>
</dbReference>
<evidence type="ECO:0000256" key="3">
    <source>
        <dbReference type="SAM" id="MobiDB-lite"/>
    </source>
</evidence>
<keyword evidence="2" id="KW-0597">Phosphoprotein</keyword>
<dbReference type="InterPro" id="IPR020845">
    <property type="entry name" value="AMP-binding_CS"/>
</dbReference>
<feature type="compositionally biased region" description="Basic and acidic residues" evidence="3">
    <location>
        <begin position="535"/>
        <end position="550"/>
    </location>
</feature>
<dbReference type="Pfam" id="PF00501">
    <property type="entry name" value="AMP-binding"/>
    <property type="match status" value="1"/>
</dbReference>
<dbReference type="SUPFAM" id="SSF47336">
    <property type="entry name" value="ACP-like"/>
    <property type="match status" value="1"/>
</dbReference>
<accession>A0ABT7A4W5</accession>
<dbReference type="InterPro" id="IPR010080">
    <property type="entry name" value="Thioester_reductase-like_dom"/>
</dbReference>
<dbReference type="Pfam" id="PF00550">
    <property type="entry name" value="PP-binding"/>
    <property type="match status" value="1"/>
</dbReference>
<dbReference type="Proteomes" id="UP001214441">
    <property type="component" value="Unassembled WGS sequence"/>
</dbReference>
<evidence type="ECO:0000256" key="1">
    <source>
        <dbReference type="ARBA" id="ARBA00022450"/>
    </source>
</evidence>
<dbReference type="Gene3D" id="1.10.1200.10">
    <property type="entry name" value="ACP-like"/>
    <property type="match status" value="1"/>
</dbReference>